<organism evidence="2 3">
    <name type="scientific">Leishmania martiniquensis</name>
    <dbReference type="NCBI Taxonomy" id="1580590"/>
    <lineage>
        <taxon>Eukaryota</taxon>
        <taxon>Discoba</taxon>
        <taxon>Euglenozoa</taxon>
        <taxon>Kinetoplastea</taxon>
        <taxon>Metakinetoplastina</taxon>
        <taxon>Trypanosomatida</taxon>
        <taxon>Trypanosomatidae</taxon>
        <taxon>Leishmaniinae</taxon>
        <taxon>Leishmania</taxon>
    </lineage>
</organism>
<evidence type="ECO:0008006" key="4">
    <source>
        <dbReference type="Google" id="ProtNLM"/>
    </source>
</evidence>
<name>A0A836GKA2_9TRYP</name>
<sequence length="167" mass="18951">MRATALVLLCLTAALLSVVVALPSEVAQATASECLDLGFEKDVVRCNMCAKLFLMTQHEELRWQCESCCTVSEGDRTDDVIYVSARIEVRGMARMIAPWQVNSIAMFKRTYSSEPYFKHISFVERSSQMFPRVVLVSSDPKDVMTMHISGWSAETLHNLFRKKIRVH</sequence>
<dbReference type="GeneID" id="92513486"/>
<dbReference type="GO" id="GO:0005788">
    <property type="term" value="C:endoplasmic reticulum lumen"/>
    <property type="evidence" value="ECO:0007669"/>
    <property type="project" value="TreeGrafter"/>
</dbReference>
<dbReference type="EMBL" id="JAFEUZ010000027">
    <property type="protein sequence ID" value="KAG5475319.1"/>
    <property type="molecule type" value="Genomic_DNA"/>
</dbReference>
<comment type="caution">
    <text evidence="2">The sequence shown here is derived from an EMBL/GenBank/DDBJ whole genome shotgun (WGS) entry which is preliminary data.</text>
</comment>
<feature type="chain" id="PRO_5032473763" description="Selenoprotein F/M domain-containing protein" evidence="1">
    <location>
        <begin position="22"/>
        <end position="167"/>
    </location>
</feature>
<dbReference type="OrthoDB" id="1910009at2759"/>
<dbReference type="PANTHER" id="PTHR13077">
    <property type="entry name" value="SELENOPROTEIN F"/>
    <property type="match status" value="1"/>
</dbReference>
<dbReference type="RefSeq" id="XP_067177584.1">
    <property type="nucleotide sequence ID" value="XM_067320974.1"/>
</dbReference>
<gene>
    <name evidence="2" type="ORF">LSCM1_03432</name>
</gene>
<dbReference type="Proteomes" id="UP000673552">
    <property type="component" value="Unassembled WGS sequence"/>
</dbReference>
<feature type="signal peptide" evidence="1">
    <location>
        <begin position="1"/>
        <end position="21"/>
    </location>
</feature>
<dbReference type="AlphaFoldDB" id="A0A836GKA2"/>
<proteinExistence type="predicted"/>
<evidence type="ECO:0000313" key="2">
    <source>
        <dbReference type="EMBL" id="KAG5475319.1"/>
    </source>
</evidence>
<dbReference type="GO" id="GO:0016491">
    <property type="term" value="F:oxidoreductase activity"/>
    <property type="evidence" value="ECO:0007669"/>
    <property type="project" value="TreeGrafter"/>
</dbReference>
<evidence type="ECO:0000313" key="3">
    <source>
        <dbReference type="Proteomes" id="UP000673552"/>
    </source>
</evidence>
<evidence type="ECO:0000256" key="1">
    <source>
        <dbReference type="SAM" id="SignalP"/>
    </source>
</evidence>
<dbReference type="PANTHER" id="PTHR13077:SF6">
    <property type="entry name" value="SELENOPROTEIN F"/>
    <property type="match status" value="1"/>
</dbReference>
<protein>
    <recommendedName>
        <fullName evidence="4">Selenoprotein F/M domain-containing protein</fullName>
    </recommendedName>
</protein>
<dbReference type="KEGG" id="lmat:92513486"/>
<dbReference type="InterPro" id="IPR039992">
    <property type="entry name" value="Sep15_SelM"/>
</dbReference>
<keyword evidence="1" id="KW-0732">Signal</keyword>
<reference evidence="3" key="1">
    <citation type="journal article" date="2021" name="Microbiol. Resour. Announc.">
        <title>LGAAP: Leishmaniinae Genome Assembly and Annotation Pipeline.</title>
        <authorList>
            <person name="Almutairi H."/>
            <person name="Urbaniak M.D."/>
            <person name="Bates M.D."/>
            <person name="Jariyapan N."/>
            <person name="Kwakye-Nuako G."/>
            <person name="Thomaz-Soccol V."/>
            <person name="Al-Salem W.S."/>
            <person name="Dillon R.J."/>
            <person name="Bates P.A."/>
            <person name="Gatherer D."/>
        </authorList>
    </citation>
    <scope>NUCLEOTIDE SEQUENCE [LARGE SCALE GENOMIC DNA]</scope>
</reference>
<keyword evidence="3" id="KW-1185">Reference proteome</keyword>
<reference evidence="3" key="2">
    <citation type="journal article" date="2021" name="Sci. Data">
        <title>Chromosome-scale genome sequencing, assembly and annotation of six genomes from subfamily Leishmaniinae.</title>
        <authorList>
            <person name="Almutairi H."/>
            <person name="Urbaniak M.D."/>
            <person name="Bates M.D."/>
            <person name="Jariyapan N."/>
            <person name="Kwakye-Nuako G."/>
            <person name="Thomaz Soccol V."/>
            <person name="Al-Salem W.S."/>
            <person name="Dillon R.J."/>
            <person name="Bates P.A."/>
            <person name="Gatherer D."/>
        </authorList>
    </citation>
    <scope>NUCLEOTIDE SEQUENCE [LARGE SCALE GENOMIC DNA]</scope>
</reference>
<accession>A0A836GKA2</accession>